<feature type="transmembrane region" description="Helical" evidence="8">
    <location>
        <begin position="110"/>
        <end position="134"/>
    </location>
</feature>
<evidence type="ECO:0000256" key="7">
    <source>
        <dbReference type="ARBA" id="ARBA00023136"/>
    </source>
</evidence>
<dbReference type="EMBL" id="CP165718">
    <property type="protein sequence ID" value="XDV10188.1"/>
    <property type="molecule type" value="Genomic_DNA"/>
</dbReference>
<dbReference type="Pfam" id="PF00884">
    <property type="entry name" value="Sulfatase"/>
    <property type="match status" value="1"/>
</dbReference>
<dbReference type="SUPFAM" id="SSF53649">
    <property type="entry name" value="Alkaline phosphatase-like"/>
    <property type="match status" value="1"/>
</dbReference>
<keyword evidence="2" id="KW-1003">Cell membrane</keyword>
<feature type="domain" description="Phosphoethanolamine transferase N-terminal" evidence="10">
    <location>
        <begin position="52"/>
        <end position="198"/>
    </location>
</feature>
<feature type="domain" description="Sulfatase N-terminal" evidence="9">
    <location>
        <begin position="224"/>
        <end position="501"/>
    </location>
</feature>
<proteinExistence type="predicted"/>
<keyword evidence="7 8" id="KW-0472">Membrane</keyword>
<gene>
    <name evidence="11" type="ORF">AB8S08_03015</name>
</gene>
<feature type="transmembrane region" description="Helical" evidence="8">
    <location>
        <begin position="146"/>
        <end position="165"/>
    </location>
</feature>
<sequence>MQRLTLNFPVLLILVAAWLALAYSGPLVSALSEYGVHGLMQVKLMVFIAFFYTVALATSRCVNAFKPFAILLFVLAAPALFYMSEYGIIIDADMIINAIETDTAEAREQLSGSFFETFITLGVIPSLLLAYIKLPTSSATTKIKQGLAAATCFSILAVGIAYTSYDDFASLFRNHRDVKYRVAPFNVISSTVSALKRKLETPTQFIRLGQDAVQVSTSEKPRVMVIVLGETARADHFAINNYARPTTPSLNALMTSEPIFSYKKATSCGTATAISVPCMFSFLTADNYSDVARNSSNVLDVLETAGINATWIENNSGCKDVCNRIKTVKMSESRCEESQCYDIDMLEQLKSWLSNLHQDSIIVLHQMGSHGPAYYERSPNEMKRFLPECKSQELSNCSVDEITNAYDNSLLVTDQLVSQVIKLLKSHTELESSMMYVSDHGESLGDNGIYLHGLPNWIAPEEQRHIPWIVWPSDTFNVSKHETGATISHDNFSHTILGYFNVEASVYNEHLDLTKPDGRYAHAFATTRR</sequence>
<evidence type="ECO:0000313" key="11">
    <source>
        <dbReference type="EMBL" id="XDV10188.1"/>
    </source>
</evidence>
<dbReference type="AlphaFoldDB" id="A0AB39XCT0"/>
<dbReference type="GO" id="GO:0005886">
    <property type="term" value="C:plasma membrane"/>
    <property type="evidence" value="ECO:0007669"/>
    <property type="project" value="UniProtKB-SubCell"/>
</dbReference>
<dbReference type="InterPro" id="IPR000917">
    <property type="entry name" value="Sulfatase_N"/>
</dbReference>
<evidence type="ECO:0000256" key="1">
    <source>
        <dbReference type="ARBA" id="ARBA00004429"/>
    </source>
</evidence>
<evidence type="ECO:0000256" key="5">
    <source>
        <dbReference type="ARBA" id="ARBA00022692"/>
    </source>
</evidence>
<keyword evidence="5 8" id="KW-0812">Transmembrane</keyword>
<keyword evidence="3" id="KW-0997">Cell inner membrane</keyword>
<dbReference type="Pfam" id="PF08019">
    <property type="entry name" value="EptA_B_N"/>
    <property type="match status" value="1"/>
</dbReference>
<dbReference type="PANTHER" id="PTHR30443">
    <property type="entry name" value="INNER MEMBRANE PROTEIN"/>
    <property type="match status" value="1"/>
</dbReference>
<dbReference type="EC" id="2.7.-.-" evidence="11"/>
<dbReference type="CDD" id="cd16017">
    <property type="entry name" value="LptA"/>
    <property type="match status" value="1"/>
</dbReference>
<dbReference type="InterPro" id="IPR017850">
    <property type="entry name" value="Alkaline_phosphatase_core_sf"/>
</dbReference>
<dbReference type="GO" id="GO:0009244">
    <property type="term" value="P:lipopolysaccharide core region biosynthetic process"/>
    <property type="evidence" value="ECO:0007669"/>
    <property type="project" value="TreeGrafter"/>
</dbReference>
<feature type="transmembrane region" description="Helical" evidence="8">
    <location>
        <begin position="68"/>
        <end position="90"/>
    </location>
</feature>
<accession>A0AB39XCT0</accession>
<evidence type="ECO:0000256" key="4">
    <source>
        <dbReference type="ARBA" id="ARBA00022679"/>
    </source>
</evidence>
<keyword evidence="4 11" id="KW-0808">Transferase</keyword>
<evidence type="ECO:0000256" key="2">
    <source>
        <dbReference type="ARBA" id="ARBA00022475"/>
    </source>
</evidence>
<dbReference type="RefSeq" id="WP_369743524.1">
    <property type="nucleotide sequence ID" value="NZ_CP165718.1"/>
</dbReference>
<dbReference type="GO" id="GO:0016776">
    <property type="term" value="F:phosphotransferase activity, phosphate group as acceptor"/>
    <property type="evidence" value="ECO:0007669"/>
    <property type="project" value="TreeGrafter"/>
</dbReference>
<name>A0AB39XCT0_9GAMM</name>
<keyword evidence="6 8" id="KW-1133">Transmembrane helix</keyword>
<dbReference type="Gene3D" id="3.40.720.10">
    <property type="entry name" value="Alkaline Phosphatase, subunit A"/>
    <property type="match status" value="1"/>
</dbReference>
<feature type="transmembrane region" description="Helical" evidence="8">
    <location>
        <begin position="34"/>
        <end position="56"/>
    </location>
</feature>
<organism evidence="11">
    <name type="scientific">Pseudidiomarina sp. PP-1MA</name>
    <dbReference type="NCBI Taxonomy" id="3237706"/>
    <lineage>
        <taxon>Bacteria</taxon>
        <taxon>Pseudomonadati</taxon>
        <taxon>Pseudomonadota</taxon>
        <taxon>Gammaproteobacteria</taxon>
        <taxon>Alteromonadales</taxon>
        <taxon>Idiomarinaceae</taxon>
        <taxon>Pseudidiomarina</taxon>
    </lineage>
</organism>
<comment type="subcellular location">
    <subcellularLocation>
        <location evidence="1">Cell inner membrane</location>
        <topology evidence="1">Multi-pass membrane protein</topology>
    </subcellularLocation>
</comment>
<protein>
    <submittedName>
        <fullName evidence="11">Phosphoethanolamine transferase</fullName>
        <ecNumber evidence="11">2.7.-.-</ecNumber>
    </submittedName>
</protein>
<dbReference type="InterPro" id="IPR058130">
    <property type="entry name" value="PEA_transf_C"/>
</dbReference>
<evidence type="ECO:0000259" key="10">
    <source>
        <dbReference type="Pfam" id="PF08019"/>
    </source>
</evidence>
<evidence type="ECO:0000256" key="6">
    <source>
        <dbReference type="ARBA" id="ARBA00022989"/>
    </source>
</evidence>
<dbReference type="NCBIfam" id="NF028537">
    <property type="entry name" value="P_eth_NH2_trans"/>
    <property type="match status" value="1"/>
</dbReference>
<evidence type="ECO:0000256" key="3">
    <source>
        <dbReference type="ARBA" id="ARBA00022519"/>
    </source>
</evidence>
<evidence type="ECO:0000256" key="8">
    <source>
        <dbReference type="SAM" id="Phobius"/>
    </source>
</evidence>
<dbReference type="InterPro" id="IPR012549">
    <property type="entry name" value="EptA-like_N"/>
</dbReference>
<reference evidence="11" key="1">
    <citation type="submission" date="2024-07" db="EMBL/GenBank/DDBJ databases">
        <title>Whole genome sequence of bacterial strains from algal surface.</title>
        <authorList>
            <person name="Kumar P."/>
        </authorList>
    </citation>
    <scope>NUCLEOTIDE SEQUENCE</scope>
    <source>
        <strain evidence="11">PP-1MA</strain>
    </source>
</reference>
<dbReference type="PANTHER" id="PTHR30443:SF0">
    <property type="entry name" value="PHOSPHOETHANOLAMINE TRANSFERASE EPTA"/>
    <property type="match status" value="1"/>
</dbReference>
<evidence type="ECO:0000259" key="9">
    <source>
        <dbReference type="Pfam" id="PF00884"/>
    </source>
</evidence>
<dbReference type="InterPro" id="IPR040423">
    <property type="entry name" value="PEA_transferase"/>
</dbReference>